<dbReference type="GO" id="GO:0005886">
    <property type="term" value="C:plasma membrane"/>
    <property type="evidence" value="ECO:0007669"/>
    <property type="project" value="UniProtKB-SubCell"/>
</dbReference>
<dbReference type="GO" id="GO:0012505">
    <property type="term" value="C:endomembrane system"/>
    <property type="evidence" value="ECO:0007669"/>
    <property type="project" value="UniProtKB-SubCell"/>
</dbReference>
<dbReference type="STRING" id="1396826.PHA8399_02514"/>
<evidence type="ECO:0000256" key="7">
    <source>
        <dbReference type="ARBA" id="ARBA00023065"/>
    </source>
</evidence>
<dbReference type="AlphaFoldDB" id="A0A0P1HB76"/>
<evidence type="ECO:0000256" key="6">
    <source>
        <dbReference type="ARBA" id="ARBA00022989"/>
    </source>
</evidence>
<evidence type="ECO:0000256" key="12">
    <source>
        <dbReference type="ARBA" id="ARBA00037847"/>
    </source>
</evidence>
<dbReference type="PANTHER" id="PTHR33445">
    <property type="entry name" value="ATP SYNTHASE SUBUNIT B', CHLOROPLASTIC"/>
    <property type="match status" value="1"/>
</dbReference>
<gene>
    <name evidence="16" type="primary">atpG_2</name>
    <name evidence="13" type="synonym">atpF</name>
    <name evidence="16" type="ORF">PHA8399_02514</name>
</gene>
<evidence type="ECO:0000256" key="2">
    <source>
        <dbReference type="ARBA" id="ARBA00022448"/>
    </source>
</evidence>
<feature type="transmembrane region" description="Helical" evidence="13">
    <location>
        <begin position="35"/>
        <end position="54"/>
    </location>
</feature>
<evidence type="ECO:0000256" key="4">
    <source>
        <dbReference type="ARBA" id="ARBA00022692"/>
    </source>
</evidence>
<evidence type="ECO:0000256" key="1">
    <source>
        <dbReference type="ARBA" id="ARBA00005513"/>
    </source>
</evidence>
<dbReference type="NCBIfam" id="NF009988">
    <property type="entry name" value="PRK13454.1"/>
    <property type="match status" value="1"/>
</dbReference>
<keyword evidence="13" id="KW-1003">Cell membrane</keyword>
<feature type="coiled-coil region" evidence="15">
    <location>
        <begin position="75"/>
        <end position="139"/>
    </location>
</feature>
<keyword evidence="6 13" id="KW-1133">Transmembrane helix</keyword>
<keyword evidence="2 13" id="KW-0813">Transport</keyword>
<evidence type="ECO:0000256" key="13">
    <source>
        <dbReference type="HAMAP-Rule" id="MF_01398"/>
    </source>
</evidence>
<keyword evidence="15" id="KW-0175">Coiled coil</keyword>
<keyword evidence="3 13" id="KW-0138">CF(0)</keyword>
<dbReference type="CDD" id="cd06503">
    <property type="entry name" value="ATP-synt_Fo_b"/>
    <property type="match status" value="1"/>
</dbReference>
<keyword evidence="8 13" id="KW-0472">Membrane</keyword>
<dbReference type="PANTHER" id="PTHR33445:SF1">
    <property type="entry name" value="ATP SYNTHASE SUBUNIT B"/>
    <property type="match status" value="1"/>
</dbReference>
<keyword evidence="7 13" id="KW-0406">Ion transport</keyword>
<dbReference type="GO" id="GO:0046933">
    <property type="term" value="F:proton-transporting ATP synthase activity, rotational mechanism"/>
    <property type="evidence" value="ECO:0007669"/>
    <property type="project" value="UniProtKB-UniRule"/>
</dbReference>
<accession>A0A0P1HB76</accession>
<proteinExistence type="inferred from homology"/>
<name>A0A0P1HB76_9RHOB</name>
<dbReference type="HAMAP" id="MF_01398">
    <property type="entry name" value="ATP_synth_b_bprime"/>
    <property type="match status" value="1"/>
</dbReference>
<reference evidence="16 17" key="1">
    <citation type="submission" date="2015-09" db="EMBL/GenBank/DDBJ databases">
        <authorList>
            <consortium name="Swine Surveillance"/>
        </authorList>
    </citation>
    <scope>NUCLEOTIDE SEQUENCE [LARGE SCALE GENOMIC DNA]</scope>
    <source>
        <strain evidence="16 17">CECT 8399</strain>
    </source>
</reference>
<evidence type="ECO:0000256" key="3">
    <source>
        <dbReference type="ARBA" id="ARBA00022547"/>
    </source>
</evidence>
<keyword evidence="4 13" id="KW-0812">Transmembrane</keyword>
<evidence type="ECO:0000256" key="8">
    <source>
        <dbReference type="ARBA" id="ARBA00023136"/>
    </source>
</evidence>
<dbReference type="Proteomes" id="UP000051326">
    <property type="component" value="Unassembled WGS sequence"/>
</dbReference>
<comment type="similarity">
    <text evidence="1 13 14">Belongs to the ATPase B chain family.</text>
</comment>
<evidence type="ECO:0000256" key="5">
    <source>
        <dbReference type="ARBA" id="ARBA00022781"/>
    </source>
</evidence>
<evidence type="ECO:0000313" key="17">
    <source>
        <dbReference type="Proteomes" id="UP000051326"/>
    </source>
</evidence>
<keyword evidence="5 13" id="KW-0375">Hydrogen ion transport</keyword>
<dbReference type="GO" id="GO:0045259">
    <property type="term" value="C:proton-transporting ATP synthase complex"/>
    <property type="evidence" value="ECO:0007669"/>
    <property type="project" value="UniProtKB-KW"/>
</dbReference>
<comment type="function">
    <text evidence="10 13">F(1)F(0) ATP synthase produces ATP from ADP in the presence of a proton or sodium gradient. F-type ATPases consist of two structural domains, F(1) containing the extramembraneous catalytic core and F(0) containing the membrane proton channel, linked together by a central stalk and a peripheral stalk. During catalysis, ATP synthesis in the catalytic domain of F(1) is coupled via a rotary mechanism of the central stalk subunits to proton translocation.</text>
</comment>
<dbReference type="GO" id="GO:0046961">
    <property type="term" value="F:proton-transporting ATPase activity, rotational mechanism"/>
    <property type="evidence" value="ECO:0007669"/>
    <property type="project" value="TreeGrafter"/>
</dbReference>
<dbReference type="EMBL" id="CYSR01000026">
    <property type="protein sequence ID" value="CUI00383.1"/>
    <property type="molecule type" value="Genomic_DNA"/>
</dbReference>
<dbReference type="InterPro" id="IPR002146">
    <property type="entry name" value="ATP_synth_b/b'su_bac/chlpt"/>
</dbReference>
<sequence>MASNTQDAAHGAADAAHGSAPGMPQLDFSTFGNQIFWLVVALVVIYLILSRVALPRIAAVLAERQGTITNDLAAAEDLKAKAVEAENAYNKALADARAEAQRIAAETRAEIQAGLDEAIAKADEQIAAKAAESEEAIAEIKAGALEGVKAVATETAEALVTALSGSADKDAVAAAVAQRTKG</sequence>
<dbReference type="RefSeq" id="WP_058286473.1">
    <property type="nucleotide sequence ID" value="NZ_CYSR01000026.1"/>
</dbReference>
<protein>
    <recommendedName>
        <fullName evidence="13">ATP synthase subunit b</fullName>
    </recommendedName>
    <alternativeName>
        <fullName evidence="13">ATP synthase F(0) sector subunit b</fullName>
    </alternativeName>
    <alternativeName>
        <fullName evidence="13">ATPase subunit I</fullName>
    </alternativeName>
    <alternativeName>
        <fullName evidence="13">F-type ATPase subunit b</fullName>
        <shortName evidence="13">F-ATPase subunit b</shortName>
    </alternativeName>
</protein>
<evidence type="ECO:0000256" key="10">
    <source>
        <dbReference type="ARBA" id="ARBA00025198"/>
    </source>
</evidence>
<comment type="function">
    <text evidence="11">Component of the F(0) channel, it forms part of the peripheral stalk, linking F(1) to F(0). The b'-subunit is a diverged and duplicated form of b found in plants and photosynthetic bacteria.</text>
</comment>
<evidence type="ECO:0000256" key="15">
    <source>
        <dbReference type="SAM" id="Coils"/>
    </source>
</evidence>
<keyword evidence="9 13" id="KW-0066">ATP synthesis</keyword>
<organism evidence="16 17">
    <name type="scientific">Leisingera aquaemixtae</name>
    <dbReference type="NCBI Taxonomy" id="1396826"/>
    <lineage>
        <taxon>Bacteria</taxon>
        <taxon>Pseudomonadati</taxon>
        <taxon>Pseudomonadota</taxon>
        <taxon>Alphaproteobacteria</taxon>
        <taxon>Rhodobacterales</taxon>
        <taxon>Roseobacteraceae</taxon>
        <taxon>Leisingera</taxon>
    </lineage>
</organism>
<comment type="subcellular location">
    <subcellularLocation>
        <location evidence="13">Cell membrane</location>
        <topology evidence="13">Single-pass membrane protein</topology>
    </subcellularLocation>
    <subcellularLocation>
        <location evidence="12">Endomembrane system</location>
        <topology evidence="12">Single-pass membrane protein</topology>
    </subcellularLocation>
</comment>
<dbReference type="Pfam" id="PF00430">
    <property type="entry name" value="ATP-synt_B"/>
    <property type="match status" value="1"/>
</dbReference>
<evidence type="ECO:0000256" key="14">
    <source>
        <dbReference type="RuleBase" id="RU003848"/>
    </source>
</evidence>
<evidence type="ECO:0000256" key="11">
    <source>
        <dbReference type="ARBA" id="ARBA00025614"/>
    </source>
</evidence>
<dbReference type="InterPro" id="IPR050059">
    <property type="entry name" value="ATP_synthase_B_chain"/>
</dbReference>
<comment type="subunit">
    <text evidence="13">F-type ATPases have 2 components, F(1) - the catalytic core - and F(0) - the membrane proton channel. F(1) has five subunits: alpha(3), beta(3), gamma(1), delta(1), epsilon(1). F(0) has three main subunits: a(1), b(2) and c(10-14). The alpha and beta chains form an alternating ring which encloses part of the gamma chain. F(1) is attached to F(0) by a central stalk formed by the gamma and epsilon chains, while a peripheral stalk is formed by the delta and b chains.</text>
</comment>
<evidence type="ECO:0000313" key="16">
    <source>
        <dbReference type="EMBL" id="CUI00383.1"/>
    </source>
</evidence>
<evidence type="ECO:0000256" key="9">
    <source>
        <dbReference type="ARBA" id="ARBA00023310"/>
    </source>
</evidence>